<keyword evidence="1" id="KW-0732">Signal</keyword>
<evidence type="ECO:0000313" key="2">
    <source>
        <dbReference type="EMBL" id="UUX33747.1"/>
    </source>
</evidence>
<dbReference type="Pfam" id="PF01547">
    <property type="entry name" value="SBP_bac_1"/>
    <property type="match status" value="1"/>
</dbReference>
<dbReference type="SUPFAM" id="SSF53850">
    <property type="entry name" value="Periplasmic binding protein-like II"/>
    <property type="match status" value="1"/>
</dbReference>
<proteinExistence type="predicted"/>
<dbReference type="EMBL" id="CP102453">
    <property type="protein sequence ID" value="UUX33747.1"/>
    <property type="molecule type" value="Genomic_DNA"/>
</dbReference>
<dbReference type="Proteomes" id="UP001315967">
    <property type="component" value="Chromosome"/>
</dbReference>
<protein>
    <submittedName>
        <fullName evidence="2">Extracellular solute-binding protein</fullName>
    </submittedName>
</protein>
<dbReference type="InterPro" id="IPR050490">
    <property type="entry name" value="Bact_solute-bd_prot1"/>
</dbReference>
<name>A0ABY5P4X6_9LACT</name>
<dbReference type="Gene3D" id="3.40.190.10">
    <property type="entry name" value="Periplasmic binding protein-like II"/>
    <property type="match status" value="2"/>
</dbReference>
<dbReference type="PANTHER" id="PTHR43649:SF12">
    <property type="entry name" value="DIACETYLCHITOBIOSE BINDING PROTEIN DASA"/>
    <property type="match status" value="1"/>
</dbReference>
<reference evidence="2 3" key="1">
    <citation type="submission" date="2022-08" db="EMBL/GenBank/DDBJ databases">
        <title>Aerococcaceae sp. nov isolated from spoiled eye mask.</title>
        <authorList>
            <person name="Zhou G."/>
            <person name="Xie X.-B."/>
            <person name="Shi Q.-S."/>
            <person name="Wang Y.-S."/>
            <person name="Wen X."/>
            <person name="Peng H."/>
            <person name="Yang X.-J."/>
            <person name="Tao H.-B."/>
            <person name="Huang X.-M."/>
        </authorList>
    </citation>
    <scope>NUCLEOTIDE SEQUENCE [LARGE SCALE GENOMIC DNA]</scope>
    <source>
        <strain evidence="3">DM20194951</strain>
    </source>
</reference>
<dbReference type="InterPro" id="IPR006059">
    <property type="entry name" value="SBP"/>
</dbReference>
<evidence type="ECO:0000256" key="1">
    <source>
        <dbReference type="SAM" id="SignalP"/>
    </source>
</evidence>
<feature type="chain" id="PRO_5046800675" evidence="1">
    <location>
        <begin position="32"/>
        <end position="560"/>
    </location>
</feature>
<feature type="signal peptide" evidence="1">
    <location>
        <begin position="1"/>
        <end position="31"/>
    </location>
</feature>
<accession>A0ABY5P4X6</accession>
<organism evidence="2 3">
    <name type="scientific">Fundicoccus culcitae</name>
    <dbReference type="NCBI Taxonomy" id="2969821"/>
    <lineage>
        <taxon>Bacteria</taxon>
        <taxon>Bacillati</taxon>
        <taxon>Bacillota</taxon>
        <taxon>Bacilli</taxon>
        <taxon>Lactobacillales</taxon>
        <taxon>Aerococcaceae</taxon>
        <taxon>Fundicoccus</taxon>
    </lineage>
</organism>
<gene>
    <name evidence="2" type="ORF">NRE15_12780</name>
</gene>
<sequence>MKKFIKKACAILLTTSVIGTMLTTTFISVSAQETSDNFIADREITGLIFMSDGDVFDEIPENIQNIIKEQTGITLNIQGVGTSNSQEALAAGLAAGDLPDFIVFNLNDSGRPEMQMLLNASNQGMFHDIAPYLQESEIYGKYFEEGYLPLDTAQNIMFREEFNGATYLVHRNIARVGGEINTNFVGGLYIRQDIVDDLGIDPSEITTSAQLSELGYQIQENGYTDVNGNPVTVFGPTQWGGTDRRYLYQDIAWTGDSYEKFFPNEDGVVVHESQTDYMMQRIEFVQGLLADGLLHPEYFTMDEPRAQEGIINESFAIVSDMNSNFRKVEDGAYVKLGPIQRVDGSNHLITRYKSGYAGWAVPTTTDNPEQIVQFADWLATKEGKLLWNYGIEGEHYDLDENGYPVIKQEVLDLLAADPQAAQDLGFGGVGAKWGEYLGSTDLAPVEDFGEEYGGFNALQGNSVGVQVAQDYYTEEKLANVEVIDGMSPKSFLYEFEGSDGMLTTALKRYEEDLIRAFYASSVEEAQQIMDGSIEGLEAAGLNDYLDFINQKIADGTQIIY</sequence>
<keyword evidence="3" id="KW-1185">Reference proteome</keyword>
<evidence type="ECO:0000313" key="3">
    <source>
        <dbReference type="Proteomes" id="UP001315967"/>
    </source>
</evidence>
<dbReference type="PANTHER" id="PTHR43649">
    <property type="entry name" value="ARABINOSE-BINDING PROTEIN-RELATED"/>
    <property type="match status" value="1"/>
</dbReference>
<dbReference type="RefSeq" id="WP_313793250.1">
    <property type="nucleotide sequence ID" value="NZ_CP102453.1"/>
</dbReference>